<dbReference type="AlphaFoldDB" id="A0A9D4Q2Q4"/>
<evidence type="ECO:0000256" key="1">
    <source>
        <dbReference type="SAM" id="MobiDB-lite"/>
    </source>
</evidence>
<feature type="compositionally biased region" description="Low complexity" evidence="1">
    <location>
        <begin position="28"/>
        <end position="41"/>
    </location>
</feature>
<name>A0A9D4Q2Q4_RHISA</name>
<accession>A0A9D4Q2Q4</accession>
<protein>
    <submittedName>
        <fullName evidence="2">Uncharacterized protein</fullName>
    </submittedName>
</protein>
<evidence type="ECO:0000313" key="2">
    <source>
        <dbReference type="EMBL" id="KAH7962947.1"/>
    </source>
</evidence>
<gene>
    <name evidence="2" type="ORF">HPB52_018892</name>
</gene>
<feature type="compositionally biased region" description="Polar residues" evidence="1">
    <location>
        <begin position="60"/>
        <end position="74"/>
    </location>
</feature>
<dbReference type="VEuPathDB" id="VectorBase:RSAN_039110"/>
<feature type="compositionally biased region" description="Low complexity" evidence="1">
    <location>
        <begin position="49"/>
        <end position="58"/>
    </location>
</feature>
<organism evidence="2 3">
    <name type="scientific">Rhipicephalus sanguineus</name>
    <name type="common">Brown dog tick</name>
    <name type="synonym">Ixodes sanguineus</name>
    <dbReference type="NCBI Taxonomy" id="34632"/>
    <lineage>
        <taxon>Eukaryota</taxon>
        <taxon>Metazoa</taxon>
        <taxon>Ecdysozoa</taxon>
        <taxon>Arthropoda</taxon>
        <taxon>Chelicerata</taxon>
        <taxon>Arachnida</taxon>
        <taxon>Acari</taxon>
        <taxon>Parasitiformes</taxon>
        <taxon>Ixodida</taxon>
        <taxon>Ixodoidea</taxon>
        <taxon>Ixodidae</taxon>
        <taxon>Rhipicephalinae</taxon>
        <taxon>Rhipicephalus</taxon>
        <taxon>Rhipicephalus</taxon>
    </lineage>
</organism>
<feature type="compositionally biased region" description="Basic and acidic residues" evidence="1">
    <location>
        <begin position="1"/>
        <end position="11"/>
    </location>
</feature>
<feature type="region of interest" description="Disordered" evidence="1">
    <location>
        <begin position="1"/>
        <end position="161"/>
    </location>
</feature>
<dbReference type="EMBL" id="JABSTV010001249">
    <property type="protein sequence ID" value="KAH7962947.1"/>
    <property type="molecule type" value="Genomic_DNA"/>
</dbReference>
<proteinExistence type="predicted"/>
<comment type="caution">
    <text evidence="2">The sequence shown here is derived from an EMBL/GenBank/DDBJ whole genome shotgun (WGS) entry which is preliminary data.</text>
</comment>
<evidence type="ECO:0000313" key="3">
    <source>
        <dbReference type="Proteomes" id="UP000821837"/>
    </source>
</evidence>
<reference evidence="2" key="1">
    <citation type="journal article" date="2020" name="Cell">
        <title>Large-Scale Comparative Analyses of Tick Genomes Elucidate Their Genetic Diversity and Vector Capacities.</title>
        <authorList>
            <consortium name="Tick Genome and Microbiome Consortium (TIGMIC)"/>
            <person name="Jia N."/>
            <person name="Wang J."/>
            <person name="Shi W."/>
            <person name="Du L."/>
            <person name="Sun Y."/>
            <person name="Zhan W."/>
            <person name="Jiang J.F."/>
            <person name="Wang Q."/>
            <person name="Zhang B."/>
            <person name="Ji P."/>
            <person name="Bell-Sakyi L."/>
            <person name="Cui X.M."/>
            <person name="Yuan T.T."/>
            <person name="Jiang B.G."/>
            <person name="Yang W.F."/>
            <person name="Lam T.T."/>
            <person name="Chang Q.C."/>
            <person name="Ding S.J."/>
            <person name="Wang X.J."/>
            <person name="Zhu J.G."/>
            <person name="Ruan X.D."/>
            <person name="Zhao L."/>
            <person name="Wei J.T."/>
            <person name="Ye R.Z."/>
            <person name="Que T.C."/>
            <person name="Du C.H."/>
            <person name="Zhou Y.H."/>
            <person name="Cheng J.X."/>
            <person name="Dai P.F."/>
            <person name="Guo W.B."/>
            <person name="Han X.H."/>
            <person name="Huang E.J."/>
            <person name="Li L.F."/>
            <person name="Wei W."/>
            <person name="Gao Y.C."/>
            <person name="Liu J.Z."/>
            <person name="Shao H.Z."/>
            <person name="Wang X."/>
            <person name="Wang C.C."/>
            <person name="Yang T.C."/>
            <person name="Huo Q.B."/>
            <person name="Li W."/>
            <person name="Chen H.Y."/>
            <person name="Chen S.E."/>
            <person name="Zhou L.G."/>
            <person name="Ni X.B."/>
            <person name="Tian J.H."/>
            <person name="Sheng Y."/>
            <person name="Liu T."/>
            <person name="Pan Y.S."/>
            <person name="Xia L.Y."/>
            <person name="Li J."/>
            <person name="Zhao F."/>
            <person name="Cao W.C."/>
        </authorList>
    </citation>
    <scope>NUCLEOTIDE SEQUENCE</scope>
    <source>
        <strain evidence="2">Rsan-2018</strain>
    </source>
</reference>
<sequence>MHSDADAEQKSRSKREKKASRWRKRTSRAASESSSRSSTSKSKPDGKSTPAAPLLAPTNPEVQTSQVVTPSLSSIGIPYSPVGTLTPKDNPVPSESPSLADYRSVATPTVPLTPGEGGLSTDASTRDGSPSHAATDPVAASAQPFIHAVPAGEVRGPELEV</sequence>
<reference evidence="2" key="2">
    <citation type="submission" date="2021-09" db="EMBL/GenBank/DDBJ databases">
        <authorList>
            <person name="Jia N."/>
            <person name="Wang J."/>
            <person name="Shi W."/>
            <person name="Du L."/>
            <person name="Sun Y."/>
            <person name="Zhan W."/>
            <person name="Jiang J."/>
            <person name="Wang Q."/>
            <person name="Zhang B."/>
            <person name="Ji P."/>
            <person name="Sakyi L.B."/>
            <person name="Cui X."/>
            <person name="Yuan T."/>
            <person name="Jiang B."/>
            <person name="Yang W."/>
            <person name="Lam T.T.-Y."/>
            <person name="Chang Q."/>
            <person name="Ding S."/>
            <person name="Wang X."/>
            <person name="Zhu J."/>
            <person name="Ruan X."/>
            <person name="Zhao L."/>
            <person name="Wei J."/>
            <person name="Que T."/>
            <person name="Du C."/>
            <person name="Cheng J."/>
            <person name="Dai P."/>
            <person name="Han X."/>
            <person name="Huang E."/>
            <person name="Gao Y."/>
            <person name="Liu J."/>
            <person name="Shao H."/>
            <person name="Ye R."/>
            <person name="Li L."/>
            <person name="Wei W."/>
            <person name="Wang X."/>
            <person name="Wang C."/>
            <person name="Huo Q."/>
            <person name="Li W."/>
            <person name="Guo W."/>
            <person name="Chen H."/>
            <person name="Chen S."/>
            <person name="Zhou L."/>
            <person name="Zhou L."/>
            <person name="Ni X."/>
            <person name="Tian J."/>
            <person name="Zhou Y."/>
            <person name="Sheng Y."/>
            <person name="Liu T."/>
            <person name="Pan Y."/>
            <person name="Xia L."/>
            <person name="Li J."/>
            <person name="Zhao F."/>
            <person name="Cao W."/>
        </authorList>
    </citation>
    <scope>NUCLEOTIDE SEQUENCE</scope>
    <source>
        <strain evidence="2">Rsan-2018</strain>
        <tissue evidence="2">Larvae</tissue>
    </source>
</reference>
<dbReference type="Proteomes" id="UP000821837">
    <property type="component" value="Chromosome 3"/>
</dbReference>
<keyword evidence="3" id="KW-1185">Reference proteome</keyword>
<feature type="compositionally biased region" description="Basic residues" evidence="1">
    <location>
        <begin position="12"/>
        <end position="27"/>
    </location>
</feature>